<evidence type="ECO:0000313" key="4">
    <source>
        <dbReference type="Proteomes" id="UP000517765"/>
    </source>
</evidence>
<evidence type="ECO:0000313" key="2">
    <source>
        <dbReference type="EMBL" id="MQS03579.1"/>
    </source>
</evidence>
<dbReference type="Proteomes" id="UP000517765">
    <property type="component" value="Unassembled WGS sequence"/>
</dbReference>
<dbReference type="EMBL" id="VJYK02000182">
    <property type="protein sequence ID" value="MQS03579.1"/>
    <property type="molecule type" value="Genomic_DNA"/>
</dbReference>
<dbReference type="EMBL" id="JABJXA010000174">
    <property type="protein sequence ID" value="MBB1261449.1"/>
    <property type="molecule type" value="Genomic_DNA"/>
</dbReference>
<protein>
    <submittedName>
        <fullName evidence="2">Uncharacterized protein</fullName>
    </submittedName>
</protein>
<organism evidence="2 3">
    <name type="scientific">Streptomyces alkaliterrae</name>
    <dbReference type="NCBI Taxonomy" id="2213162"/>
    <lineage>
        <taxon>Bacteria</taxon>
        <taxon>Bacillati</taxon>
        <taxon>Actinomycetota</taxon>
        <taxon>Actinomycetes</taxon>
        <taxon>Kitasatosporales</taxon>
        <taxon>Streptomycetaceae</taxon>
        <taxon>Streptomyces</taxon>
    </lineage>
</organism>
<keyword evidence="3" id="KW-1185">Reference proteome</keyword>
<comment type="caution">
    <text evidence="2">The sequence shown here is derived from an EMBL/GenBank/DDBJ whole genome shotgun (WGS) entry which is preliminary data.</text>
</comment>
<accession>A0A5P0YYQ0</accession>
<reference evidence="1" key="3">
    <citation type="journal article" name="Syst. Appl. Microbiol.">
        <title>Streptomyces alkaliterrae sp. nov., isolated from an alkaline soil, and emended descriptions of Streptomyces alkaliphilus, Streptomyces calidiresistens and Streptomyces durbertensis.</title>
        <authorList>
            <person name="Swiecimska M."/>
            <person name="Golinska P."/>
            <person name="Nouioui I."/>
            <person name="Wypij M."/>
            <person name="Rai M."/>
            <person name="Sangal V."/>
            <person name="Goodfellow M."/>
        </authorList>
    </citation>
    <scope>NUCLEOTIDE SEQUENCE</scope>
    <source>
        <strain evidence="1">OF8</strain>
    </source>
</reference>
<reference evidence="2 3" key="1">
    <citation type="submission" date="2019-10" db="EMBL/GenBank/DDBJ databases">
        <title>Streptomyces sp. nov., a novel actinobacterium isolated from alkaline environment.</title>
        <authorList>
            <person name="Golinska P."/>
        </authorList>
    </citation>
    <scope>NUCLEOTIDE SEQUENCE [LARGE SCALE GENOMIC DNA]</scope>
    <source>
        <strain evidence="2 3">OF1</strain>
    </source>
</reference>
<gene>
    <name evidence="2" type="ORF">FNX44_017215</name>
    <name evidence="1" type="ORF">H3147_21940</name>
</gene>
<dbReference type="Proteomes" id="UP000320857">
    <property type="component" value="Unassembled WGS sequence"/>
</dbReference>
<sequence length="153" mass="16567">MALAREQRGGSGGSRDLEISDEALSALRKRVDAVTRDLRGSAASAAKLRAQVIERAAYSGPGLAAADQLAKQYDRARAELERFTRIFGEQIEALAIAIQMAQKGYNGVEAEQRARFAEIQRNAERYYRAPAPPALGLDKPAVGTGKTVTFDDD</sequence>
<dbReference type="OrthoDB" id="4296169at2"/>
<proteinExistence type="predicted"/>
<evidence type="ECO:0000313" key="1">
    <source>
        <dbReference type="EMBL" id="MBB1261449.1"/>
    </source>
</evidence>
<evidence type="ECO:0000313" key="3">
    <source>
        <dbReference type="Proteomes" id="UP000320857"/>
    </source>
</evidence>
<dbReference type="AlphaFoldDB" id="A0A5P0YYQ0"/>
<name>A0A5P0YYQ0_9ACTN</name>
<reference evidence="4" key="2">
    <citation type="submission" date="2020-05" db="EMBL/GenBank/DDBJ databases">
        <title>Classification of alakaliphilic streptomycetes isolated from an alkaline soil next to Lonar Crater, India and a proposal for the recognition of Streptomyces alkaliterrae sp. nov.</title>
        <authorList>
            <person name="Golinska P."/>
        </authorList>
    </citation>
    <scope>NUCLEOTIDE SEQUENCE [LARGE SCALE GENOMIC DNA]</scope>
    <source>
        <strain evidence="4">OF8</strain>
    </source>
</reference>
<dbReference type="RefSeq" id="WP_143649151.1">
    <property type="nucleotide sequence ID" value="NZ_JABJXA010000174.1"/>
</dbReference>